<reference evidence="1" key="1">
    <citation type="submission" date="2023-11" db="EMBL/GenBank/DDBJ databases">
        <title>WGS of Aeromonas in Northern Israel.</title>
        <authorList>
            <person name="Hershko Y."/>
        </authorList>
    </citation>
    <scope>NUCLEOTIDE SEQUENCE</scope>
    <source>
        <strain evidence="1">02297</strain>
    </source>
</reference>
<protein>
    <submittedName>
        <fullName evidence="1">Uncharacterized protein</fullName>
    </submittedName>
</protein>
<comment type="caution">
    <text evidence="1">The sequence shown here is derived from an EMBL/GenBank/DDBJ whole genome shotgun (WGS) entry which is preliminary data.</text>
</comment>
<dbReference type="EMBL" id="JAWZXF010000019">
    <property type="protein sequence ID" value="MDX7923492.1"/>
    <property type="molecule type" value="Genomic_DNA"/>
</dbReference>
<organism evidence="1 2">
    <name type="scientific">Aeromonas media</name>
    <dbReference type="NCBI Taxonomy" id="651"/>
    <lineage>
        <taxon>Bacteria</taxon>
        <taxon>Pseudomonadati</taxon>
        <taxon>Pseudomonadota</taxon>
        <taxon>Gammaproteobacteria</taxon>
        <taxon>Aeromonadales</taxon>
        <taxon>Aeromonadaceae</taxon>
        <taxon>Aeromonas</taxon>
    </lineage>
</organism>
<dbReference type="RefSeq" id="WP_167341056.1">
    <property type="nucleotide sequence ID" value="NZ_JAWZXF010000019.1"/>
</dbReference>
<gene>
    <name evidence="1" type="ORF">SJS82_16315</name>
</gene>
<dbReference type="Proteomes" id="UP001285835">
    <property type="component" value="Unassembled WGS sequence"/>
</dbReference>
<name>A0AAP6GDR4_AERME</name>
<proteinExistence type="predicted"/>
<dbReference type="AlphaFoldDB" id="A0AAP6GDR4"/>
<evidence type="ECO:0000313" key="1">
    <source>
        <dbReference type="EMBL" id="MDX7923492.1"/>
    </source>
</evidence>
<sequence>MRNDWETPPTVEGVIVRAWIGEDGQPDVVHVQGVDVADDIGNLNRVIGDPDNPDPNRPFVLVGRFGTIAQHGYKDADKLIGKRCLIYSGGRFDSVAIEPETGEHWGSVIWCEYV</sequence>
<evidence type="ECO:0000313" key="2">
    <source>
        <dbReference type="Proteomes" id="UP001285835"/>
    </source>
</evidence>
<accession>A0AAP6GDR4</accession>